<dbReference type="AlphaFoldDB" id="A0A428UK47"/>
<evidence type="ECO:0000256" key="1">
    <source>
        <dbReference type="SAM" id="MobiDB-lite"/>
    </source>
</evidence>
<gene>
    <name evidence="2" type="ORF">CEP52_001241</name>
</gene>
<protein>
    <submittedName>
        <fullName evidence="2">Uncharacterized protein</fullName>
    </submittedName>
</protein>
<name>A0A428UK47_9HYPO</name>
<sequence>MTEYSDANLDPSGVSLQPSFDSRRSSVVSIMQIDQIISDDRINMETYGVSEMRDGFFDALFLKPEPLTPEEIEEKAILPKEFEKSHPLSPKDFFPRQLHELRSVARKVTTTRSGIRLLKSFSCLLSGLYPMSGAYSI</sequence>
<keyword evidence="3" id="KW-1185">Reference proteome</keyword>
<proteinExistence type="predicted"/>
<dbReference type="STRING" id="1325735.A0A428UK47"/>
<evidence type="ECO:0000313" key="2">
    <source>
        <dbReference type="EMBL" id="RSM14691.1"/>
    </source>
</evidence>
<reference evidence="2 3" key="1">
    <citation type="submission" date="2017-06" db="EMBL/GenBank/DDBJ databases">
        <title>Comparative genomic analysis of Ambrosia Fusariam Clade fungi.</title>
        <authorList>
            <person name="Stajich J.E."/>
            <person name="Carrillo J."/>
            <person name="Kijimoto T."/>
            <person name="Eskalen A."/>
            <person name="O'Donnell K."/>
            <person name="Kasson M."/>
        </authorList>
    </citation>
    <scope>NUCLEOTIDE SEQUENCE [LARGE SCALE GENOMIC DNA]</scope>
    <source>
        <strain evidence="2 3">NRRL62579</strain>
    </source>
</reference>
<evidence type="ECO:0000313" key="3">
    <source>
        <dbReference type="Proteomes" id="UP000287144"/>
    </source>
</evidence>
<dbReference type="EMBL" id="NKCK01000006">
    <property type="protein sequence ID" value="RSM14691.1"/>
    <property type="molecule type" value="Genomic_DNA"/>
</dbReference>
<comment type="caution">
    <text evidence="2">The sequence shown here is derived from an EMBL/GenBank/DDBJ whole genome shotgun (WGS) entry which is preliminary data.</text>
</comment>
<organism evidence="2 3">
    <name type="scientific">Fusarium oligoseptatum</name>
    <dbReference type="NCBI Taxonomy" id="2604345"/>
    <lineage>
        <taxon>Eukaryota</taxon>
        <taxon>Fungi</taxon>
        <taxon>Dikarya</taxon>
        <taxon>Ascomycota</taxon>
        <taxon>Pezizomycotina</taxon>
        <taxon>Sordariomycetes</taxon>
        <taxon>Hypocreomycetidae</taxon>
        <taxon>Hypocreales</taxon>
        <taxon>Nectriaceae</taxon>
        <taxon>Fusarium</taxon>
        <taxon>Fusarium solani species complex</taxon>
    </lineage>
</organism>
<feature type="region of interest" description="Disordered" evidence="1">
    <location>
        <begin position="1"/>
        <end position="20"/>
    </location>
</feature>
<dbReference type="Proteomes" id="UP000287144">
    <property type="component" value="Unassembled WGS sequence"/>
</dbReference>
<accession>A0A428UK47</accession>